<dbReference type="RefSeq" id="WP_117001271.1">
    <property type="nucleotide sequence ID" value="NZ_BMJS01000001.1"/>
</dbReference>
<dbReference type="InterPro" id="IPR012999">
    <property type="entry name" value="Pyr_OxRdtase_I_AS"/>
</dbReference>
<keyword evidence="15" id="KW-1185">Reference proteome</keyword>
<dbReference type="InterPro" id="IPR016156">
    <property type="entry name" value="FAD/NAD-linked_Rdtase_dimer_sf"/>
</dbReference>
<evidence type="ECO:0000256" key="7">
    <source>
        <dbReference type="ARBA" id="ARBA00023284"/>
    </source>
</evidence>
<protein>
    <submittedName>
        <fullName evidence="14">Glutathione-disulfide reductase</fullName>
    </submittedName>
</protein>
<dbReference type="SUPFAM" id="SSF51905">
    <property type="entry name" value="FAD/NAD(P)-binding domain"/>
    <property type="match status" value="1"/>
</dbReference>
<evidence type="ECO:0000256" key="2">
    <source>
        <dbReference type="ARBA" id="ARBA00011738"/>
    </source>
</evidence>
<dbReference type="InterPro" id="IPR006322">
    <property type="entry name" value="Glutathione_Rdtase_euk/bac"/>
</dbReference>
<dbReference type="FunFam" id="3.50.50.60:FF:000235">
    <property type="entry name" value="Glutathione reductase"/>
    <property type="match status" value="1"/>
</dbReference>
<gene>
    <name evidence="14" type="primary">gor</name>
    <name evidence="14" type="ORF">GCM10010995_01190</name>
</gene>
<feature type="active site" description="Proton acceptor" evidence="8">
    <location>
        <position position="444"/>
    </location>
</feature>
<dbReference type="GO" id="GO:0045454">
    <property type="term" value="P:cell redox homeostasis"/>
    <property type="evidence" value="ECO:0007669"/>
    <property type="project" value="InterPro"/>
</dbReference>
<accession>A0A8J2Z255</accession>
<evidence type="ECO:0000256" key="6">
    <source>
        <dbReference type="ARBA" id="ARBA00023157"/>
    </source>
</evidence>
<dbReference type="PANTHER" id="PTHR42737">
    <property type="entry name" value="GLUTATHIONE REDUCTASE"/>
    <property type="match status" value="1"/>
</dbReference>
<comment type="cofactor">
    <cofactor evidence="9">
        <name>FAD</name>
        <dbReference type="ChEBI" id="CHEBI:57692"/>
    </cofactor>
    <text evidence="9">Binds 1 FAD per subunit.</text>
</comment>
<evidence type="ECO:0000256" key="4">
    <source>
        <dbReference type="ARBA" id="ARBA00022827"/>
    </source>
</evidence>
<dbReference type="Proteomes" id="UP000636949">
    <property type="component" value="Unassembled WGS sequence"/>
</dbReference>
<sequence>MQHFDLICIGGGSGGIAAGVQAARFGKKVAIVEAKDLGGTCVNRGCVPKKAMWYAANLASRLKHDYQGYGFDLDVKGFDWQILKSKRDTYISNIHQFYNKLFDSQKITHFKGWGKFKDSNTIIIDNENSGTEITADYIYVCPGAYPVIPESVSGAEHGITSDDFFELDTQPQKAVIVGGGYIGVEIAGVFHELGTETHLLIRRDKPLKEFDEMLSDELLSSMQMLKMDVRTHTNITQVVKKSNRLLDIHLNNGDVLYDVDCLVWATGRAPLTANLGLENTDVKLNDNGTIIVDEYQTTTVSHIFAIGDATGAAQLTPVAIAAGRRLSRRLFNGESNLKLDAHLIPTVVFSHPAIGTVGLSEKDANDQYGKDNVKVYQSKFTPLFAAISGFRLPTVMKLIVAGADEKVVGCHLIGLDADEILQGFAVAIQMGATKQDLDNTIAIHPTSAEELVTMR</sequence>
<dbReference type="SUPFAM" id="SSF55424">
    <property type="entry name" value="FAD/NAD-linked reductases, dimerisation (C-terminal) domain"/>
    <property type="match status" value="1"/>
</dbReference>
<proteinExistence type="inferred from homology"/>
<dbReference type="NCBIfam" id="NF004776">
    <property type="entry name" value="PRK06116.1"/>
    <property type="match status" value="1"/>
</dbReference>
<evidence type="ECO:0000256" key="1">
    <source>
        <dbReference type="ARBA" id="ARBA00007532"/>
    </source>
</evidence>
<evidence type="ECO:0000256" key="8">
    <source>
        <dbReference type="PIRSR" id="PIRSR000350-2"/>
    </source>
</evidence>
<keyword evidence="9" id="KW-0520">NAD</keyword>
<keyword evidence="9" id="KW-0547">Nucleotide-binding</keyword>
<dbReference type="GO" id="GO:0050660">
    <property type="term" value="F:flavin adenine dinucleotide binding"/>
    <property type="evidence" value="ECO:0007669"/>
    <property type="project" value="InterPro"/>
</dbReference>
<dbReference type="PRINTS" id="PR00368">
    <property type="entry name" value="FADPNR"/>
</dbReference>
<dbReference type="GO" id="GO:0050661">
    <property type="term" value="F:NADP binding"/>
    <property type="evidence" value="ECO:0007669"/>
    <property type="project" value="InterPro"/>
</dbReference>
<feature type="domain" description="Pyridine nucleotide-disulphide oxidoreductase dimerisation" evidence="12">
    <location>
        <begin position="344"/>
        <end position="454"/>
    </location>
</feature>
<dbReference type="InterPro" id="IPR036188">
    <property type="entry name" value="FAD/NAD-bd_sf"/>
</dbReference>
<dbReference type="FunFam" id="3.30.390.30:FF:000003">
    <property type="entry name" value="Glutathione reductase"/>
    <property type="match status" value="1"/>
</dbReference>
<dbReference type="GO" id="GO:0004362">
    <property type="term" value="F:glutathione-disulfide reductase (NADPH) activity"/>
    <property type="evidence" value="ECO:0007669"/>
    <property type="project" value="InterPro"/>
</dbReference>
<feature type="binding site" evidence="9">
    <location>
        <position position="308"/>
    </location>
    <ligand>
        <name>FAD</name>
        <dbReference type="ChEBI" id="CHEBI:57692"/>
    </ligand>
</feature>
<evidence type="ECO:0000256" key="11">
    <source>
        <dbReference type="RuleBase" id="RU003691"/>
    </source>
</evidence>
<evidence type="ECO:0000313" key="15">
    <source>
        <dbReference type="Proteomes" id="UP000636949"/>
    </source>
</evidence>
<feature type="binding site" evidence="9">
    <location>
        <begin position="178"/>
        <end position="185"/>
    </location>
    <ligand>
        <name>NAD(+)</name>
        <dbReference type="ChEBI" id="CHEBI:57540"/>
    </ligand>
</feature>
<keyword evidence="7 11" id="KW-0676">Redox-active center</keyword>
<dbReference type="InterPro" id="IPR046952">
    <property type="entry name" value="GSHR/TRXR-like"/>
</dbReference>
<dbReference type="NCBIfam" id="TIGR01421">
    <property type="entry name" value="gluta_reduc_1"/>
    <property type="match status" value="1"/>
</dbReference>
<evidence type="ECO:0000256" key="10">
    <source>
        <dbReference type="PIRSR" id="PIRSR000350-4"/>
    </source>
</evidence>
<feature type="domain" description="FAD/NAD(P)-binding" evidence="13">
    <location>
        <begin position="4"/>
        <end position="323"/>
    </location>
</feature>
<evidence type="ECO:0000259" key="13">
    <source>
        <dbReference type="Pfam" id="PF07992"/>
    </source>
</evidence>
<keyword evidence="5 11" id="KW-0560">Oxidoreductase</keyword>
<reference evidence="14" key="1">
    <citation type="journal article" date="2014" name="Int. J. Syst. Evol. Microbiol.">
        <title>Complete genome sequence of Corynebacterium casei LMG S-19264T (=DSM 44701T), isolated from a smear-ripened cheese.</title>
        <authorList>
            <consortium name="US DOE Joint Genome Institute (JGI-PGF)"/>
            <person name="Walter F."/>
            <person name="Albersmeier A."/>
            <person name="Kalinowski J."/>
            <person name="Ruckert C."/>
        </authorList>
    </citation>
    <scope>NUCLEOTIDE SEQUENCE</scope>
    <source>
        <strain evidence="14">CGMCC 1.15758</strain>
    </source>
</reference>
<dbReference type="Gene3D" id="3.30.390.30">
    <property type="match status" value="1"/>
</dbReference>
<dbReference type="PROSITE" id="PS00076">
    <property type="entry name" value="PYRIDINE_REDOX_1"/>
    <property type="match status" value="1"/>
</dbReference>
<keyword evidence="4 9" id="KW-0274">FAD</keyword>
<keyword evidence="3 11" id="KW-0285">Flavoprotein</keyword>
<evidence type="ECO:0000259" key="12">
    <source>
        <dbReference type="Pfam" id="PF02852"/>
    </source>
</evidence>
<organism evidence="14 15">
    <name type="scientific">Cysteiniphilum litorale</name>
    <dbReference type="NCBI Taxonomy" id="2056700"/>
    <lineage>
        <taxon>Bacteria</taxon>
        <taxon>Pseudomonadati</taxon>
        <taxon>Pseudomonadota</taxon>
        <taxon>Gammaproteobacteria</taxon>
        <taxon>Thiotrichales</taxon>
        <taxon>Fastidiosibacteraceae</taxon>
        <taxon>Cysteiniphilum</taxon>
    </lineage>
</organism>
<dbReference type="InterPro" id="IPR004099">
    <property type="entry name" value="Pyr_nucl-diS_OxRdtase_dimer"/>
</dbReference>
<dbReference type="PRINTS" id="PR00411">
    <property type="entry name" value="PNDRDTASEI"/>
</dbReference>
<dbReference type="PANTHER" id="PTHR42737:SF2">
    <property type="entry name" value="GLUTATHIONE REDUCTASE"/>
    <property type="match status" value="1"/>
</dbReference>
<feature type="binding site" evidence="9">
    <location>
        <position position="50"/>
    </location>
    <ligand>
        <name>FAD</name>
        <dbReference type="ChEBI" id="CHEBI:57692"/>
    </ligand>
</feature>
<feature type="binding site" evidence="9">
    <location>
        <position position="267"/>
    </location>
    <ligand>
        <name>NAD(+)</name>
        <dbReference type="ChEBI" id="CHEBI:57540"/>
    </ligand>
</feature>
<dbReference type="AlphaFoldDB" id="A0A8J2Z255"/>
<dbReference type="Pfam" id="PF02852">
    <property type="entry name" value="Pyr_redox_dim"/>
    <property type="match status" value="1"/>
</dbReference>
<comment type="subunit">
    <text evidence="2">Homodimer.</text>
</comment>
<feature type="binding site" evidence="9">
    <location>
        <position position="114"/>
    </location>
    <ligand>
        <name>FAD</name>
        <dbReference type="ChEBI" id="CHEBI:57692"/>
    </ligand>
</feature>
<evidence type="ECO:0000256" key="5">
    <source>
        <dbReference type="ARBA" id="ARBA00023002"/>
    </source>
</evidence>
<comment type="similarity">
    <text evidence="1 11">Belongs to the class-I pyridine nucleotide-disulfide oxidoreductase family.</text>
</comment>
<dbReference type="GO" id="GO:0034599">
    <property type="term" value="P:cellular response to oxidative stress"/>
    <property type="evidence" value="ECO:0007669"/>
    <property type="project" value="TreeGrafter"/>
</dbReference>
<evidence type="ECO:0000256" key="3">
    <source>
        <dbReference type="ARBA" id="ARBA00022630"/>
    </source>
</evidence>
<dbReference type="InterPro" id="IPR001100">
    <property type="entry name" value="Pyr_nuc-diS_OxRdtase"/>
</dbReference>
<feature type="disulfide bond" description="Redox-active" evidence="10">
    <location>
        <begin position="41"/>
        <end position="46"/>
    </location>
</feature>
<evidence type="ECO:0000256" key="9">
    <source>
        <dbReference type="PIRSR" id="PIRSR000350-3"/>
    </source>
</evidence>
<comment type="caution">
    <text evidence="14">The sequence shown here is derived from an EMBL/GenBank/DDBJ whole genome shotgun (WGS) entry which is preliminary data.</text>
</comment>
<dbReference type="Pfam" id="PF07992">
    <property type="entry name" value="Pyr_redox_2"/>
    <property type="match status" value="1"/>
</dbReference>
<dbReference type="OrthoDB" id="9800167at2"/>
<keyword evidence="6" id="KW-1015">Disulfide bond</keyword>
<dbReference type="InterPro" id="IPR023753">
    <property type="entry name" value="FAD/NAD-binding_dom"/>
</dbReference>
<evidence type="ECO:0000313" key="14">
    <source>
        <dbReference type="EMBL" id="GGF87732.1"/>
    </source>
</evidence>
<dbReference type="Gene3D" id="3.50.50.60">
    <property type="entry name" value="FAD/NAD(P)-binding domain"/>
    <property type="match status" value="2"/>
</dbReference>
<dbReference type="GO" id="GO:0006749">
    <property type="term" value="P:glutathione metabolic process"/>
    <property type="evidence" value="ECO:0007669"/>
    <property type="project" value="InterPro"/>
</dbReference>
<dbReference type="GO" id="GO:0005829">
    <property type="term" value="C:cytosol"/>
    <property type="evidence" value="ECO:0007669"/>
    <property type="project" value="TreeGrafter"/>
</dbReference>
<name>A0A8J2Z255_9GAMM</name>
<dbReference type="EMBL" id="BMJS01000001">
    <property type="protein sequence ID" value="GGF87732.1"/>
    <property type="molecule type" value="Genomic_DNA"/>
</dbReference>
<reference evidence="14" key="2">
    <citation type="submission" date="2020-09" db="EMBL/GenBank/DDBJ databases">
        <authorList>
            <person name="Sun Q."/>
            <person name="Zhou Y."/>
        </authorList>
    </citation>
    <scope>NUCLEOTIDE SEQUENCE</scope>
    <source>
        <strain evidence="14">CGMCC 1.15758</strain>
    </source>
</reference>
<dbReference type="PIRSF" id="PIRSF000350">
    <property type="entry name" value="Mercury_reductase_MerA"/>
    <property type="match status" value="1"/>
</dbReference>